<proteinExistence type="predicted"/>
<gene>
    <name evidence="10" type="ORF">KIP89_01070</name>
</gene>
<dbReference type="EMBL" id="JAHCQH010000004">
    <property type="protein sequence ID" value="MBS9475700.1"/>
    <property type="molecule type" value="Genomic_DNA"/>
</dbReference>
<dbReference type="PANTHER" id="PTHR32309">
    <property type="entry name" value="TYROSINE-PROTEIN KINASE"/>
    <property type="match status" value="1"/>
</dbReference>
<evidence type="ECO:0000256" key="2">
    <source>
        <dbReference type="ARBA" id="ARBA00022475"/>
    </source>
</evidence>
<accession>A0ABS5R384</accession>
<feature type="domain" description="Polysaccharide chain length determinant N-terminal" evidence="9">
    <location>
        <begin position="39"/>
        <end position="120"/>
    </location>
</feature>
<feature type="region of interest" description="Disordered" evidence="7">
    <location>
        <begin position="1"/>
        <end position="22"/>
    </location>
</feature>
<keyword evidence="5 8" id="KW-0472">Membrane</keyword>
<reference evidence="10" key="1">
    <citation type="submission" date="2021-05" db="EMBL/GenBank/DDBJ databases">
        <authorList>
            <person name="Sun Q."/>
            <person name="Inoue M."/>
        </authorList>
    </citation>
    <scope>NUCLEOTIDE SEQUENCE</scope>
    <source>
        <strain evidence="10">VKM B-3255</strain>
    </source>
</reference>
<dbReference type="RefSeq" id="WP_213753561.1">
    <property type="nucleotide sequence ID" value="NZ_JAHCQH010000004.1"/>
</dbReference>
<dbReference type="Pfam" id="PF02706">
    <property type="entry name" value="Wzz"/>
    <property type="match status" value="1"/>
</dbReference>
<evidence type="ECO:0000313" key="11">
    <source>
        <dbReference type="Proteomes" id="UP001166585"/>
    </source>
</evidence>
<dbReference type="Proteomes" id="UP001166585">
    <property type="component" value="Unassembled WGS sequence"/>
</dbReference>
<keyword evidence="6" id="KW-0175">Coiled coil</keyword>
<comment type="subcellular location">
    <subcellularLocation>
        <location evidence="1">Cell membrane</location>
        <topology evidence="1">Multi-pass membrane protein</topology>
    </subcellularLocation>
</comment>
<keyword evidence="11" id="KW-1185">Reference proteome</keyword>
<dbReference type="PANTHER" id="PTHR32309:SF13">
    <property type="entry name" value="FERRIC ENTEROBACTIN TRANSPORT PROTEIN FEPE"/>
    <property type="match status" value="1"/>
</dbReference>
<sequence length="707" mass="77354">MAMTGTYADGVEGTPAGQWPGSRPPSFTLRDFLIAAFFHIRIILLAALLPLAAGVAAATFAKTEYTANSLLMVIVSREVTNAQNVTGSGPAVLSIEGLKQVESEVQILESADVIRTVIDEMGRETLFPPGLLSGVRDFFASSGSAMDRAIERFRRNLRAQVLDGSNVVEVSFTHPDRAIAIEATDKLVAAYMARRRIIMENPTARILQAEVERFQRDLTATDLAVEALKTRVGIIDFDQDAVLAANQVDSVVQRRRQVAERRVAVAGQLAEAEKQLAGLPPTVFDFNQKSDALGNDDDNNTLTRLLIERDRLSLQYSANGAMMREINRKIETIRKQIATRNERLYETSRDVRNPAVGYVNNMILSLRIEADALDRQEKELVDQQADAEKRLTTLRAAETELVELNRRRETLSEGYREYLRRATAAKIEESAATERESNVRLVQDAGASVTNRSMRLPFLGAGVLGALLFAAAAGAVASALRSTFIMPLEAERALEVPILGEYDNQSRSGDPAALQRDAGNLAALLLDTRVDDRPLRIVQFLSSDAEEALRTLAEGVAAEFTTQRGLRTLLVDLASAPDLRDDPTARLKGGILAYPTPTPLLWSLAAVEGSPLLDPRTPLIEADRLMDELRGEFEAVVFCATAADAAARGHRIDALVDGNVLVVRAEKTRKPAATALRSAVVENGGVPLGFVFVGRRYILPDWIYRIT</sequence>
<evidence type="ECO:0000313" key="10">
    <source>
        <dbReference type="EMBL" id="MBS9475700.1"/>
    </source>
</evidence>
<evidence type="ECO:0000259" key="9">
    <source>
        <dbReference type="Pfam" id="PF02706"/>
    </source>
</evidence>
<organism evidence="10 11">
    <name type="scientific">Ancylobacter radicis</name>
    <dbReference type="NCBI Taxonomy" id="2836179"/>
    <lineage>
        <taxon>Bacteria</taxon>
        <taxon>Pseudomonadati</taxon>
        <taxon>Pseudomonadota</taxon>
        <taxon>Alphaproteobacteria</taxon>
        <taxon>Hyphomicrobiales</taxon>
        <taxon>Xanthobacteraceae</taxon>
        <taxon>Ancylobacter</taxon>
    </lineage>
</organism>
<evidence type="ECO:0000256" key="3">
    <source>
        <dbReference type="ARBA" id="ARBA00022692"/>
    </source>
</evidence>
<feature type="coiled-coil region" evidence="6">
    <location>
        <begin position="370"/>
        <end position="421"/>
    </location>
</feature>
<evidence type="ECO:0000256" key="4">
    <source>
        <dbReference type="ARBA" id="ARBA00022989"/>
    </source>
</evidence>
<evidence type="ECO:0000256" key="1">
    <source>
        <dbReference type="ARBA" id="ARBA00004651"/>
    </source>
</evidence>
<dbReference type="InterPro" id="IPR050445">
    <property type="entry name" value="Bact_polysacc_biosynth/exp"/>
</dbReference>
<protein>
    <submittedName>
        <fullName evidence="10">Lipopolysaccharide biosynthesis protein</fullName>
    </submittedName>
</protein>
<comment type="caution">
    <text evidence="10">The sequence shown here is derived from an EMBL/GenBank/DDBJ whole genome shotgun (WGS) entry which is preliminary data.</text>
</comment>
<keyword evidence="2" id="KW-1003">Cell membrane</keyword>
<dbReference type="Gene3D" id="3.40.50.300">
    <property type="entry name" value="P-loop containing nucleotide triphosphate hydrolases"/>
    <property type="match status" value="1"/>
</dbReference>
<evidence type="ECO:0000256" key="7">
    <source>
        <dbReference type="SAM" id="MobiDB-lite"/>
    </source>
</evidence>
<name>A0ABS5R384_9HYPH</name>
<dbReference type="InterPro" id="IPR003856">
    <property type="entry name" value="LPS_length_determ_N"/>
</dbReference>
<keyword evidence="4 8" id="KW-1133">Transmembrane helix</keyword>
<evidence type="ECO:0000256" key="8">
    <source>
        <dbReference type="SAM" id="Phobius"/>
    </source>
</evidence>
<keyword evidence="3 8" id="KW-0812">Transmembrane</keyword>
<feature type="transmembrane region" description="Helical" evidence="8">
    <location>
        <begin position="458"/>
        <end position="480"/>
    </location>
</feature>
<feature type="transmembrane region" description="Helical" evidence="8">
    <location>
        <begin position="32"/>
        <end position="61"/>
    </location>
</feature>
<dbReference type="InterPro" id="IPR027417">
    <property type="entry name" value="P-loop_NTPase"/>
</dbReference>
<evidence type="ECO:0000256" key="6">
    <source>
        <dbReference type="SAM" id="Coils"/>
    </source>
</evidence>
<evidence type="ECO:0000256" key="5">
    <source>
        <dbReference type="ARBA" id="ARBA00023136"/>
    </source>
</evidence>